<dbReference type="AlphaFoldDB" id="A0A1I5LBN0"/>
<feature type="transmembrane region" description="Helical" evidence="2">
    <location>
        <begin position="268"/>
        <end position="286"/>
    </location>
</feature>
<evidence type="ECO:0000313" key="4">
    <source>
        <dbReference type="Proteomes" id="UP000183413"/>
    </source>
</evidence>
<name>A0A1I5LBN0_9ACTN</name>
<dbReference type="SUPFAM" id="SSF103473">
    <property type="entry name" value="MFS general substrate transporter"/>
    <property type="match status" value="1"/>
</dbReference>
<evidence type="ECO:0008006" key="5">
    <source>
        <dbReference type="Google" id="ProtNLM"/>
    </source>
</evidence>
<feature type="transmembrane region" description="Helical" evidence="2">
    <location>
        <begin position="35"/>
        <end position="55"/>
    </location>
</feature>
<feature type="transmembrane region" description="Helical" evidence="2">
    <location>
        <begin position="333"/>
        <end position="350"/>
    </location>
</feature>
<keyword evidence="4" id="KW-1185">Reference proteome</keyword>
<feature type="transmembrane region" description="Helical" evidence="2">
    <location>
        <begin position="137"/>
        <end position="157"/>
    </location>
</feature>
<dbReference type="InParanoid" id="A0A1I5LBN0"/>
<feature type="transmembrane region" description="Helical" evidence="2">
    <location>
        <begin position="411"/>
        <end position="435"/>
    </location>
</feature>
<accession>A0A1I5LBN0</accession>
<evidence type="ECO:0000313" key="3">
    <source>
        <dbReference type="EMBL" id="SFO94266.1"/>
    </source>
</evidence>
<reference evidence="3 4" key="1">
    <citation type="submission" date="2016-10" db="EMBL/GenBank/DDBJ databases">
        <authorList>
            <person name="de Groot N.N."/>
        </authorList>
    </citation>
    <scope>NUCLEOTIDE SEQUENCE [LARGE SCALE GENOMIC DNA]</scope>
    <source>
        <strain evidence="3 4">DSM 43067</strain>
    </source>
</reference>
<dbReference type="eggNOG" id="COG0477">
    <property type="taxonomic scope" value="Bacteria"/>
</dbReference>
<dbReference type="EMBL" id="FOVH01000010">
    <property type="protein sequence ID" value="SFO94266.1"/>
    <property type="molecule type" value="Genomic_DNA"/>
</dbReference>
<sequence>MSSHPRANASSVPAAGHPAEEAAEEAAEGAARRRFAALGTLLLTLTALPAAVLVVPDASVNVVPAAAHALGLGRGDVPALLRATGLSLPALVAAVPLGAIAARRLPAWAVLVAGLVVLLAGLWAVRFAHSVALAGTIRAVQGAGAGIVLPASLVLVWERRSRTLAAVWAGLLAGALVLAMPLALGAVPPQGGGMARDWRVALAPLPLLAAAAAGAAVAYPLLRGRGPWRLPPSKRAERGRLLLASVPVTGSAYLGVVAAHGWSPGARLLVAGLALPALVGLALAGGREAGAADPSGCAVVMIAVGLLCQPVAGPLAGLAGAGLHLDGAAGRPPLPFAAAACAAFAGALAATRTGRGAVPAGCLLMSAAPLTGLAAGTRDGWTLLAALVLLGAGAGLALAASLRDADAGGALFGLALCFPAVLAGQLAVLSLQAARLQRLRPATEAQRLDALLEGYRVWLVVAGVAAALLAGVAARLGGRRAENARPAAVQLSGNAAPGPRAG</sequence>
<feature type="transmembrane region" description="Helical" evidence="2">
    <location>
        <begin position="79"/>
        <end position="100"/>
    </location>
</feature>
<evidence type="ECO:0000256" key="2">
    <source>
        <dbReference type="SAM" id="Phobius"/>
    </source>
</evidence>
<feature type="compositionally biased region" description="Polar residues" evidence="1">
    <location>
        <begin position="1"/>
        <end position="11"/>
    </location>
</feature>
<organism evidence="3 4">
    <name type="scientific">Actinomadura madurae</name>
    <dbReference type="NCBI Taxonomy" id="1993"/>
    <lineage>
        <taxon>Bacteria</taxon>
        <taxon>Bacillati</taxon>
        <taxon>Actinomycetota</taxon>
        <taxon>Actinomycetes</taxon>
        <taxon>Streptosporangiales</taxon>
        <taxon>Thermomonosporaceae</taxon>
        <taxon>Actinomadura</taxon>
    </lineage>
</organism>
<gene>
    <name evidence="3" type="ORF">SAMN04489713_110312</name>
</gene>
<dbReference type="InterPro" id="IPR036259">
    <property type="entry name" value="MFS_trans_sf"/>
</dbReference>
<feature type="transmembrane region" description="Helical" evidence="2">
    <location>
        <begin position="107"/>
        <end position="125"/>
    </location>
</feature>
<protein>
    <recommendedName>
        <fullName evidence="5">Major Facilitator Superfamily protein</fullName>
    </recommendedName>
</protein>
<keyword evidence="2" id="KW-0812">Transmembrane</keyword>
<feature type="region of interest" description="Disordered" evidence="1">
    <location>
        <begin position="1"/>
        <end position="23"/>
    </location>
</feature>
<keyword evidence="2" id="KW-1133">Transmembrane helix</keyword>
<feature type="transmembrane region" description="Helical" evidence="2">
    <location>
        <begin position="298"/>
        <end position="321"/>
    </location>
</feature>
<dbReference type="STRING" id="1993.SAMN04489713_110312"/>
<evidence type="ECO:0000256" key="1">
    <source>
        <dbReference type="SAM" id="MobiDB-lite"/>
    </source>
</evidence>
<dbReference type="Proteomes" id="UP000183413">
    <property type="component" value="Unassembled WGS sequence"/>
</dbReference>
<keyword evidence="2" id="KW-0472">Membrane</keyword>
<feature type="transmembrane region" description="Helical" evidence="2">
    <location>
        <begin position="357"/>
        <end position="375"/>
    </location>
</feature>
<proteinExistence type="predicted"/>
<feature type="transmembrane region" description="Helical" evidence="2">
    <location>
        <begin position="381"/>
        <end position="399"/>
    </location>
</feature>
<feature type="transmembrane region" description="Helical" evidence="2">
    <location>
        <begin position="241"/>
        <end position="262"/>
    </location>
</feature>
<feature type="transmembrane region" description="Helical" evidence="2">
    <location>
        <begin position="164"/>
        <end position="186"/>
    </location>
</feature>
<dbReference type="RefSeq" id="WP_075022691.1">
    <property type="nucleotide sequence ID" value="NZ_FOVH01000010.1"/>
</dbReference>
<feature type="transmembrane region" description="Helical" evidence="2">
    <location>
        <begin position="455"/>
        <end position="476"/>
    </location>
</feature>
<feature type="transmembrane region" description="Helical" evidence="2">
    <location>
        <begin position="198"/>
        <end position="221"/>
    </location>
</feature>